<proteinExistence type="predicted"/>
<dbReference type="Pfam" id="PF13377">
    <property type="entry name" value="Peripla_BP_3"/>
    <property type="match status" value="1"/>
</dbReference>
<keyword evidence="1" id="KW-0805">Transcription regulation</keyword>
<dbReference type="InterPro" id="IPR046335">
    <property type="entry name" value="LacI/GalR-like_sensor"/>
</dbReference>
<keyword evidence="6" id="KW-1185">Reference proteome</keyword>
<organism evidence="5 6">
    <name type="scientific">Gryllotalpicola daejeonensis</name>
    <dbReference type="NCBI Taxonomy" id="993087"/>
    <lineage>
        <taxon>Bacteria</taxon>
        <taxon>Bacillati</taxon>
        <taxon>Actinomycetota</taxon>
        <taxon>Actinomycetes</taxon>
        <taxon>Micrococcales</taxon>
        <taxon>Microbacteriaceae</taxon>
        <taxon>Gryllotalpicola</taxon>
    </lineage>
</organism>
<reference evidence="5" key="1">
    <citation type="journal article" date="2014" name="Int. J. Syst. Evol. Microbiol.">
        <title>Complete genome of a new Firmicutes species belonging to the dominant human colonic microbiota ('Ruminococcus bicirculans') reveals two chromosomes and a selective capacity to utilize plant glucans.</title>
        <authorList>
            <consortium name="NISC Comparative Sequencing Program"/>
            <person name="Wegmann U."/>
            <person name="Louis P."/>
            <person name="Goesmann A."/>
            <person name="Henrissat B."/>
            <person name="Duncan S.H."/>
            <person name="Flint H.J."/>
        </authorList>
    </citation>
    <scope>NUCLEOTIDE SEQUENCE</scope>
    <source>
        <strain evidence="5">JCM 17590</strain>
    </source>
</reference>
<dbReference type="PANTHER" id="PTHR30146">
    <property type="entry name" value="LACI-RELATED TRANSCRIPTIONAL REPRESSOR"/>
    <property type="match status" value="1"/>
</dbReference>
<protein>
    <submittedName>
        <fullName evidence="5">LacI family DNA-binding transcriptional regulator</fullName>
    </submittedName>
</protein>
<accession>A0ABP7ZHH9</accession>
<dbReference type="InterPro" id="IPR010982">
    <property type="entry name" value="Lambda_DNA-bd_dom_sf"/>
</dbReference>
<keyword evidence="3" id="KW-0804">Transcription</keyword>
<dbReference type="Gene3D" id="3.40.50.2300">
    <property type="match status" value="2"/>
</dbReference>
<dbReference type="SUPFAM" id="SSF47413">
    <property type="entry name" value="lambda repressor-like DNA-binding domains"/>
    <property type="match status" value="1"/>
</dbReference>
<dbReference type="PROSITE" id="PS00356">
    <property type="entry name" value="HTH_LACI_1"/>
    <property type="match status" value="1"/>
</dbReference>
<dbReference type="Proteomes" id="UP001415169">
    <property type="component" value="Unassembled WGS sequence"/>
</dbReference>
<dbReference type="Gene3D" id="1.10.260.40">
    <property type="entry name" value="lambda repressor-like DNA-binding domains"/>
    <property type="match status" value="1"/>
</dbReference>
<dbReference type="InterPro" id="IPR028082">
    <property type="entry name" value="Peripla_BP_I"/>
</dbReference>
<dbReference type="CDD" id="cd01392">
    <property type="entry name" value="HTH_LacI"/>
    <property type="match status" value="1"/>
</dbReference>
<dbReference type="InterPro" id="IPR000843">
    <property type="entry name" value="HTH_LacI"/>
</dbReference>
<dbReference type="SMART" id="SM00354">
    <property type="entry name" value="HTH_LACI"/>
    <property type="match status" value="1"/>
</dbReference>
<dbReference type="SUPFAM" id="SSF53822">
    <property type="entry name" value="Periplasmic binding protein-like I"/>
    <property type="match status" value="1"/>
</dbReference>
<evidence type="ECO:0000313" key="6">
    <source>
        <dbReference type="Proteomes" id="UP001415169"/>
    </source>
</evidence>
<evidence type="ECO:0000256" key="2">
    <source>
        <dbReference type="ARBA" id="ARBA00023125"/>
    </source>
</evidence>
<reference evidence="5" key="2">
    <citation type="submission" date="2023-12" db="EMBL/GenBank/DDBJ databases">
        <authorList>
            <person name="Sun Q."/>
            <person name="Inoue M."/>
        </authorList>
    </citation>
    <scope>NUCLEOTIDE SEQUENCE</scope>
    <source>
        <strain evidence="5">JCM 17590</strain>
    </source>
</reference>
<dbReference type="CDD" id="cd06293">
    <property type="entry name" value="PBP1_LacI-like"/>
    <property type="match status" value="1"/>
</dbReference>
<evidence type="ECO:0000256" key="1">
    <source>
        <dbReference type="ARBA" id="ARBA00023015"/>
    </source>
</evidence>
<evidence type="ECO:0000313" key="5">
    <source>
        <dbReference type="EMBL" id="GAA4158119.1"/>
    </source>
</evidence>
<dbReference type="GO" id="GO:0003677">
    <property type="term" value="F:DNA binding"/>
    <property type="evidence" value="ECO:0007669"/>
    <property type="project" value="UniProtKB-KW"/>
</dbReference>
<name>A0ABP7ZHH9_9MICO</name>
<dbReference type="PANTHER" id="PTHR30146:SF109">
    <property type="entry name" value="HTH-TYPE TRANSCRIPTIONAL REGULATOR GALS"/>
    <property type="match status" value="1"/>
</dbReference>
<dbReference type="PRINTS" id="PR00036">
    <property type="entry name" value="HTHLACI"/>
</dbReference>
<comment type="caution">
    <text evidence="5">The sequence shown here is derived from an EMBL/GenBank/DDBJ whole genome shotgun (WGS) entry which is preliminary data.</text>
</comment>
<dbReference type="EMBL" id="BAABBV010000001">
    <property type="protein sequence ID" value="GAA4158119.1"/>
    <property type="molecule type" value="Genomic_DNA"/>
</dbReference>
<dbReference type="PROSITE" id="PS50932">
    <property type="entry name" value="HTH_LACI_2"/>
    <property type="match status" value="1"/>
</dbReference>
<sequence>MASVNVKDVARLAGVSIGTVSNVLNHPTKVSAETAVRVHDAIDKLGFVRNDAARQLRAGSSRALGLVILDARNPFFTELSRGAEDEAARAGLSVIIGNSDEASEREAAYLDLFEQQRLRGLLISPVGDVGPRLRRLRERGIRSVLVDRYSQDTSFSSVSVDDVAGGAMAVRHLIETGRRRIAFVGGSLAIRQVSDRLAGARAAVAERADATLESIEVSALTVHEGVAAARRLIDRPRGKRPDAVFAANDLLAIGLLQAFAASGEVSVPGDIALIGYDDIDFASASVVPLSSVRQPAALIGETAVRLMLAEAEDPTAKPQAVEYQPELVIRASSAG</sequence>
<dbReference type="Pfam" id="PF00356">
    <property type="entry name" value="LacI"/>
    <property type="match status" value="1"/>
</dbReference>
<evidence type="ECO:0000259" key="4">
    <source>
        <dbReference type="PROSITE" id="PS50932"/>
    </source>
</evidence>
<gene>
    <name evidence="5" type="ORF">GCM10022286_10540</name>
</gene>
<keyword evidence="2 5" id="KW-0238">DNA-binding</keyword>
<evidence type="ECO:0000256" key="3">
    <source>
        <dbReference type="ARBA" id="ARBA00023163"/>
    </source>
</evidence>
<dbReference type="RefSeq" id="WP_344790700.1">
    <property type="nucleotide sequence ID" value="NZ_BAABBV010000001.1"/>
</dbReference>
<feature type="domain" description="HTH lacI-type" evidence="4">
    <location>
        <begin position="4"/>
        <end position="58"/>
    </location>
</feature>